<organism evidence="2 3">
    <name type="scientific">Clunio marinus</name>
    <dbReference type="NCBI Taxonomy" id="568069"/>
    <lineage>
        <taxon>Eukaryota</taxon>
        <taxon>Metazoa</taxon>
        <taxon>Ecdysozoa</taxon>
        <taxon>Arthropoda</taxon>
        <taxon>Hexapoda</taxon>
        <taxon>Insecta</taxon>
        <taxon>Pterygota</taxon>
        <taxon>Neoptera</taxon>
        <taxon>Endopterygota</taxon>
        <taxon>Diptera</taxon>
        <taxon>Nematocera</taxon>
        <taxon>Chironomoidea</taxon>
        <taxon>Chironomidae</taxon>
        <taxon>Clunio</taxon>
    </lineage>
</organism>
<sequence length="95" mass="10723">MLSASQTGELCRSGTGRDRGNIRPTLFKGAYLILECKKNKRGCCMKQVYSFGAGKRVKRENHETEQPLTKPMTGKVIRMTNLKFMDITSSLFPSF</sequence>
<feature type="region of interest" description="Disordered" evidence="1">
    <location>
        <begin position="1"/>
        <end position="22"/>
    </location>
</feature>
<gene>
    <name evidence="2" type="ORF">CLUMA_CG012863</name>
</gene>
<reference evidence="2 3" key="1">
    <citation type="submission" date="2015-04" db="EMBL/GenBank/DDBJ databases">
        <authorList>
            <person name="Syromyatnikov M.Y."/>
            <person name="Popov V.N."/>
        </authorList>
    </citation>
    <scope>NUCLEOTIDE SEQUENCE [LARGE SCALE GENOMIC DNA]</scope>
</reference>
<dbReference type="Proteomes" id="UP000183832">
    <property type="component" value="Unassembled WGS sequence"/>
</dbReference>
<evidence type="ECO:0000313" key="3">
    <source>
        <dbReference type="Proteomes" id="UP000183832"/>
    </source>
</evidence>
<accession>A0A1J1IM50</accession>
<keyword evidence="3" id="KW-1185">Reference proteome</keyword>
<evidence type="ECO:0000256" key="1">
    <source>
        <dbReference type="SAM" id="MobiDB-lite"/>
    </source>
</evidence>
<evidence type="ECO:0000313" key="2">
    <source>
        <dbReference type="EMBL" id="CRK99545.1"/>
    </source>
</evidence>
<name>A0A1J1IM50_9DIPT</name>
<protein>
    <submittedName>
        <fullName evidence="2">CLUMA_CG012863, isoform A</fullName>
    </submittedName>
</protein>
<proteinExistence type="predicted"/>
<dbReference type="EMBL" id="CVRI01000051">
    <property type="protein sequence ID" value="CRK99545.1"/>
    <property type="molecule type" value="Genomic_DNA"/>
</dbReference>
<dbReference type="AlphaFoldDB" id="A0A1J1IM50"/>